<comment type="subcellular location">
    <subcellularLocation>
        <location evidence="8">Mitochondrion matrix</location>
    </subcellularLocation>
</comment>
<dbReference type="InterPro" id="IPR039028">
    <property type="entry name" value="BCKD/PDK"/>
</dbReference>
<comment type="subunit">
    <text evidence="2">Homodimer.</text>
</comment>
<evidence type="ECO:0000256" key="6">
    <source>
        <dbReference type="ARBA" id="ARBA00022840"/>
    </source>
</evidence>
<feature type="chain" id="PRO_5016311628" description="Protein-serine/threonine kinase" evidence="9">
    <location>
        <begin position="29"/>
        <end position="480"/>
    </location>
</feature>
<dbReference type="Pfam" id="PF10436">
    <property type="entry name" value="BCDHK_Adom3"/>
    <property type="match status" value="1"/>
</dbReference>
<reference evidence="11" key="1">
    <citation type="journal article" date="2018" name="Nat. Genet.">
        <title>Extensive intraspecific gene order and gene structural variations between Mo17 and other maize genomes.</title>
        <authorList>
            <person name="Sun S."/>
            <person name="Zhou Y."/>
            <person name="Chen J."/>
            <person name="Shi J."/>
            <person name="Zhao H."/>
            <person name="Zhao H."/>
            <person name="Song W."/>
            <person name="Zhang M."/>
            <person name="Cui Y."/>
            <person name="Dong X."/>
            <person name="Liu H."/>
            <person name="Ma X."/>
            <person name="Jiao Y."/>
            <person name="Wang B."/>
            <person name="Wei X."/>
            <person name="Stein J.C."/>
            <person name="Glaubitz J.C."/>
            <person name="Lu F."/>
            <person name="Yu G."/>
            <person name="Liang C."/>
            <person name="Fengler K."/>
            <person name="Li B."/>
            <person name="Rafalski A."/>
            <person name="Schnable P.S."/>
            <person name="Ware D.H."/>
            <person name="Buckler E.S."/>
            <person name="Lai J."/>
        </authorList>
    </citation>
    <scope>NUCLEOTIDE SEQUENCE [LARGE SCALE GENOMIC DNA]</scope>
    <source>
        <tissue evidence="11">Seedling</tissue>
    </source>
</reference>
<keyword evidence="6 8" id="KW-0067">ATP-binding</keyword>
<dbReference type="FunFam" id="3.30.565.10:FF:000065">
    <property type="entry name" value="[Pyruvate dehydrogenase (Acetyl-transferring)] kinase mitochondrial"/>
    <property type="match status" value="1"/>
</dbReference>
<dbReference type="GO" id="GO:0005524">
    <property type="term" value="F:ATP binding"/>
    <property type="evidence" value="ECO:0007669"/>
    <property type="project" value="UniProtKB-UniRule"/>
</dbReference>
<dbReference type="PANTHER" id="PTHR11947:SF24">
    <property type="entry name" value="PROTEIN-SERINE_THREONINE KINASE"/>
    <property type="match status" value="1"/>
</dbReference>
<evidence type="ECO:0000256" key="3">
    <source>
        <dbReference type="ARBA" id="ARBA00022679"/>
    </source>
</evidence>
<accession>A0A317Y6M6</accession>
<dbReference type="FunFam" id="1.20.140.20:FF:000003">
    <property type="entry name" value="[Pyruvate dehydrogenase (Acetyl-transferring)] kinase, mitochondrial"/>
    <property type="match status" value="1"/>
</dbReference>
<dbReference type="PRINTS" id="PR00344">
    <property type="entry name" value="BCTRLSENSOR"/>
</dbReference>
<feature type="domain" description="Histidine kinase" evidence="10">
    <location>
        <begin position="350"/>
        <end position="473"/>
    </location>
</feature>
<dbReference type="SUPFAM" id="SSF69012">
    <property type="entry name" value="alpha-ketoacid dehydrogenase kinase, N-terminal domain"/>
    <property type="match status" value="1"/>
</dbReference>
<evidence type="ECO:0000256" key="9">
    <source>
        <dbReference type="SAM" id="SignalP"/>
    </source>
</evidence>
<evidence type="ECO:0000259" key="10">
    <source>
        <dbReference type="PROSITE" id="PS50109"/>
    </source>
</evidence>
<dbReference type="Pfam" id="PF02518">
    <property type="entry name" value="HATPase_c"/>
    <property type="match status" value="1"/>
</dbReference>
<dbReference type="InterPro" id="IPR036784">
    <property type="entry name" value="AK/P_DHK_N_sf"/>
</dbReference>
<name>A0A317Y6M6_MAIZE</name>
<evidence type="ECO:0000256" key="7">
    <source>
        <dbReference type="ARBA" id="ARBA00023128"/>
    </source>
</evidence>
<keyword evidence="9" id="KW-0732">Signal</keyword>
<comment type="caution">
    <text evidence="11">The sequence shown here is derived from an EMBL/GenBank/DDBJ whole genome shotgun (WGS) entry which is preliminary data.</text>
</comment>
<evidence type="ECO:0000313" key="11">
    <source>
        <dbReference type="EMBL" id="PWZ53441.1"/>
    </source>
</evidence>
<protein>
    <recommendedName>
        <fullName evidence="8">Protein-serine/threonine kinase</fullName>
        <ecNumber evidence="8">2.7.11.-</ecNumber>
    </recommendedName>
</protein>
<dbReference type="InterPro" id="IPR005467">
    <property type="entry name" value="His_kinase_dom"/>
</dbReference>
<dbReference type="GO" id="GO:0005759">
    <property type="term" value="C:mitochondrial matrix"/>
    <property type="evidence" value="ECO:0007669"/>
    <property type="project" value="UniProtKB-SubCell"/>
</dbReference>
<comment type="similarity">
    <text evidence="1 8">Belongs to the PDK/BCKDK protein kinase family.</text>
</comment>
<keyword evidence="3 8" id="KW-0808">Transferase</keyword>
<dbReference type="EMBL" id="NCVQ01000001">
    <property type="protein sequence ID" value="PWZ53441.1"/>
    <property type="molecule type" value="Genomic_DNA"/>
</dbReference>
<gene>
    <name evidence="11" type="primary">PDK_2</name>
    <name evidence="11" type="ORF">Zm00014a_025431</name>
</gene>
<dbReference type="Gene3D" id="3.30.565.10">
    <property type="entry name" value="Histidine kinase-like ATPase, C-terminal domain"/>
    <property type="match status" value="1"/>
</dbReference>
<evidence type="ECO:0000256" key="2">
    <source>
        <dbReference type="ARBA" id="ARBA00011738"/>
    </source>
</evidence>
<dbReference type="InterPro" id="IPR018955">
    <property type="entry name" value="BCDHK/PDK_N"/>
</dbReference>
<dbReference type="InterPro" id="IPR036890">
    <property type="entry name" value="HATPase_C_sf"/>
</dbReference>
<dbReference type="SUPFAM" id="SSF55874">
    <property type="entry name" value="ATPase domain of HSP90 chaperone/DNA topoisomerase II/histidine kinase"/>
    <property type="match status" value="1"/>
</dbReference>
<dbReference type="Gene3D" id="1.20.140.20">
    <property type="entry name" value="Alpha-ketoacid/pyruvate dehydrogenase kinase, N-terminal domain"/>
    <property type="match status" value="1"/>
</dbReference>
<keyword evidence="11" id="KW-0670">Pyruvate</keyword>
<dbReference type="GO" id="GO:0004672">
    <property type="term" value="F:protein kinase activity"/>
    <property type="evidence" value="ECO:0007669"/>
    <property type="project" value="InterPro"/>
</dbReference>
<keyword evidence="4 8" id="KW-0547">Nucleotide-binding</keyword>
<dbReference type="ExpressionAtlas" id="A0A317Y6M6">
    <property type="expression patterns" value="baseline and differential"/>
</dbReference>
<dbReference type="CDD" id="cd16929">
    <property type="entry name" value="HATPase_PDK-like"/>
    <property type="match status" value="1"/>
</dbReference>
<evidence type="ECO:0000256" key="5">
    <source>
        <dbReference type="ARBA" id="ARBA00022777"/>
    </source>
</evidence>
<dbReference type="InterPro" id="IPR003594">
    <property type="entry name" value="HATPase_dom"/>
</dbReference>
<organism evidence="11">
    <name type="scientific">Zea mays</name>
    <name type="common">Maize</name>
    <dbReference type="NCBI Taxonomy" id="4577"/>
    <lineage>
        <taxon>Eukaryota</taxon>
        <taxon>Viridiplantae</taxon>
        <taxon>Streptophyta</taxon>
        <taxon>Embryophyta</taxon>
        <taxon>Tracheophyta</taxon>
        <taxon>Spermatophyta</taxon>
        <taxon>Magnoliopsida</taxon>
        <taxon>Liliopsida</taxon>
        <taxon>Poales</taxon>
        <taxon>Poaceae</taxon>
        <taxon>PACMAD clade</taxon>
        <taxon>Panicoideae</taxon>
        <taxon>Andropogonodae</taxon>
        <taxon>Andropogoneae</taxon>
        <taxon>Tripsacinae</taxon>
        <taxon>Zea</taxon>
    </lineage>
</organism>
<dbReference type="Proteomes" id="UP000251960">
    <property type="component" value="Chromosome 1"/>
</dbReference>
<dbReference type="PANTHER" id="PTHR11947">
    <property type="entry name" value="PYRUVATE DEHYDROGENASE KINASE"/>
    <property type="match status" value="1"/>
</dbReference>
<dbReference type="EC" id="2.7.11.-" evidence="8"/>
<dbReference type="InterPro" id="IPR004358">
    <property type="entry name" value="Sig_transdc_His_kin-like_C"/>
</dbReference>
<dbReference type="AlphaFoldDB" id="A0A317Y6M6"/>
<sequence>MRGPHRGGLHSSPLHYRSLSLFVVAVAAVPIHPSRHPSIHPFHFGSPLSSHLPLPRLPLLRRTYIYTNIPPRRCVARRCATQLASPSTACRHRRPALLIPSSSQFPQTSRAAEGEGRMASEPVARAVAEEVARWGAMRQTGVSLRYMMEFGARPTERTLLLAAQFLHKELPIRIARRALDLDSLPFGLSTKPAILKVKDWYVESFREIRSFPEVRNQKDELAFTQMIKMIRVRHTNVVPAIALGVQQLKKDLGGPKAFPPGIHEIHQFLDRFYMSRIGIRMLIGQHVALHDPDPEPGVIGLINTKMSPMTVARIASEDARAICMREYGSSPDVDIYGDPGFTFPYVTPHLHLMIFELVKNSLRAVQERYMDSDKLAPPVRIIVADGAEDVTIKISDEGGGIPRSGLSRIFTYLYSTAENPPDLDGHNEGVTMAGYGYGIPISRLYARYFGGDLQIISMEGYGTDAYLHLSRLGDSEEPLP</sequence>
<feature type="signal peptide" evidence="9">
    <location>
        <begin position="1"/>
        <end position="28"/>
    </location>
</feature>
<keyword evidence="5 8" id="KW-0418">Kinase</keyword>
<dbReference type="SMART" id="SM00387">
    <property type="entry name" value="HATPase_c"/>
    <property type="match status" value="1"/>
</dbReference>
<dbReference type="PROSITE" id="PS50109">
    <property type="entry name" value="HIS_KIN"/>
    <property type="match status" value="1"/>
</dbReference>
<evidence type="ECO:0000256" key="8">
    <source>
        <dbReference type="RuleBase" id="RU366032"/>
    </source>
</evidence>
<evidence type="ECO:0000256" key="1">
    <source>
        <dbReference type="ARBA" id="ARBA00006155"/>
    </source>
</evidence>
<proteinExistence type="inferred from homology"/>
<evidence type="ECO:0000256" key="4">
    <source>
        <dbReference type="ARBA" id="ARBA00022741"/>
    </source>
</evidence>
<keyword evidence="7 8" id="KW-0496">Mitochondrion</keyword>